<dbReference type="Proteomes" id="UP000281474">
    <property type="component" value="Unassembled WGS sequence"/>
</dbReference>
<gene>
    <name evidence="2" type="ORF">D5018_04310</name>
</gene>
<evidence type="ECO:0000256" key="1">
    <source>
        <dbReference type="SAM" id="Phobius"/>
    </source>
</evidence>
<feature type="transmembrane region" description="Helical" evidence="1">
    <location>
        <begin position="29"/>
        <end position="50"/>
    </location>
</feature>
<proteinExistence type="predicted"/>
<evidence type="ECO:0000313" key="2">
    <source>
        <dbReference type="EMBL" id="RLV60872.1"/>
    </source>
</evidence>
<dbReference type="EMBL" id="QZEI01000010">
    <property type="protein sequence ID" value="RLV60872.1"/>
    <property type="molecule type" value="Genomic_DNA"/>
</dbReference>
<keyword evidence="1" id="KW-1133">Transmembrane helix</keyword>
<accession>A0A3L8Q2X0</accession>
<keyword evidence="3" id="KW-1185">Reference proteome</keyword>
<keyword evidence="1" id="KW-0812">Transmembrane</keyword>
<comment type="caution">
    <text evidence="2">The sequence shown here is derived from an EMBL/GenBank/DDBJ whole genome shotgun (WGS) entry which is preliminary data.</text>
</comment>
<reference evidence="2 3" key="1">
    <citation type="submission" date="2018-09" db="EMBL/GenBank/DDBJ databases">
        <title>Phylogeny of the Shewanellaceae, and recommendation for two new genera, Pseudoshewanella and Parashewanella.</title>
        <authorList>
            <person name="Wang G."/>
        </authorList>
    </citation>
    <scope>NUCLEOTIDE SEQUENCE [LARGE SCALE GENOMIC DNA]</scope>
    <source>
        <strain evidence="2 3">C51</strain>
    </source>
</reference>
<protein>
    <submittedName>
        <fullName evidence="2">Uncharacterized protein</fullName>
    </submittedName>
</protein>
<evidence type="ECO:0000313" key="3">
    <source>
        <dbReference type="Proteomes" id="UP000281474"/>
    </source>
</evidence>
<dbReference type="AlphaFoldDB" id="A0A3L8Q2X0"/>
<sequence>MNQFYKRFLKYQNSQISLTKIYVKHLPLILFRTSVVVLVLFSDVIFQLILPTEVKFLIVGLMIGSQVQEAIWVFKYYKTCKLLAESTNWEKMSQLANRN</sequence>
<name>A0A3L8Q2X0_9GAMM</name>
<organism evidence="2 3">
    <name type="scientific">Parashewanella curva</name>
    <dbReference type="NCBI Taxonomy" id="2338552"/>
    <lineage>
        <taxon>Bacteria</taxon>
        <taxon>Pseudomonadati</taxon>
        <taxon>Pseudomonadota</taxon>
        <taxon>Gammaproteobacteria</taxon>
        <taxon>Alteromonadales</taxon>
        <taxon>Shewanellaceae</taxon>
        <taxon>Parashewanella</taxon>
    </lineage>
</organism>
<keyword evidence="1" id="KW-0472">Membrane</keyword>